<dbReference type="GO" id="GO:0004475">
    <property type="term" value="F:mannose-1-phosphate guanylyltransferase (GTP) activity"/>
    <property type="evidence" value="ECO:0007669"/>
    <property type="project" value="TreeGrafter"/>
</dbReference>
<dbReference type="InterPro" id="IPR014710">
    <property type="entry name" value="RmlC-like_jellyroll"/>
</dbReference>
<dbReference type="GO" id="GO:0009298">
    <property type="term" value="P:GDP-mannose biosynthetic process"/>
    <property type="evidence" value="ECO:0007669"/>
    <property type="project" value="TreeGrafter"/>
</dbReference>
<dbReference type="InterPro" id="IPR001538">
    <property type="entry name" value="Man6P_isomerase-2_C"/>
</dbReference>
<reference evidence="3" key="1">
    <citation type="submission" date="2018-11" db="EMBL/GenBank/DDBJ databases">
        <title>Proposal to divide the Flavobacteriaceae and reorganize its genera based on Amino Acid Identity values calculated from whole genome sequences.</title>
        <authorList>
            <person name="Nicholson A.C."/>
            <person name="Gulvik C.A."/>
            <person name="Whitney A.M."/>
            <person name="Humrighouse B.W."/>
            <person name="Bell M."/>
            <person name="Holmes B."/>
            <person name="Steigerwalt A.B."/>
            <person name="Villarma A."/>
            <person name="Sheth M."/>
            <person name="Batra D."/>
            <person name="Pryor J."/>
            <person name="Bernardet J.-F."/>
            <person name="Hugo C."/>
            <person name="Kampfer P."/>
            <person name="Newman J.D."/>
            <person name="McQuiston J.R."/>
        </authorList>
    </citation>
    <scope>NUCLEOTIDE SEQUENCE [LARGE SCALE GENOMIC DNA]</scope>
    <source>
        <strain evidence="3">H4753</strain>
    </source>
</reference>
<dbReference type="InterPro" id="IPR011051">
    <property type="entry name" value="RmlC_Cupin_sf"/>
</dbReference>
<accession>A0A3G8WGM0</accession>
<dbReference type="InterPro" id="IPR051161">
    <property type="entry name" value="Mannose-6P_isomerase_type2"/>
</dbReference>
<evidence type="ECO:0000313" key="2">
    <source>
        <dbReference type="EMBL" id="AZI20325.1"/>
    </source>
</evidence>
<dbReference type="PANTHER" id="PTHR46390">
    <property type="entry name" value="MANNOSE-1-PHOSPHATE GUANYLYLTRANSFERASE"/>
    <property type="match status" value="1"/>
</dbReference>
<dbReference type="EMBL" id="CP034171">
    <property type="protein sequence ID" value="AZI20325.1"/>
    <property type="molecule type" value="Genomic_DNA"/>
</dbReference>
<feature type="domain" description="Mannose-6-phosphate isomerase type II C-terminal" evidence="1">
    <location>
        <begin position="5"/>
        <end position="108"/>
    </location>
</feature>
<evidence type="ECO:0000313" key="3">
    <source>
        <dbReference type="Proteomes" id="UP000282297"/>
    </source>
</evidence>
<protein>
    <submittedName>
        <fullName evidence="2">Cupin domain-containing protein</fullName>
    </submittedName>
</protein>
<dbReference type="SUPFAM" id="SSF51182">
    <property type="entry name" value="RmlC-like cupins"/>
    <property type="match status" value="1"/>
</dbReference>
<dbReference type="PANTHER" id="PTHR46390:SF1">
    <property type="entry name" value="MANNOSE-1-PHOSPHATE GUANYLYLTRANSFERASE"/>
    <property type="match status" value="1"/>
</dbReference>
<evidence type="ECO:0000259" key="1">
    <source>
        <dbReference type="Pfam" id="PF01050"/>
    </source>
</evidence>
<dbReference type="CDD" id="cd02213">
    <property type="entry name" value="cupin_PMI_typeII_C"/>
    <property type="match status" value="1"/>
</dbReference>
<proteinExistence type="predicted"/>
<organism evidence="2 3">
    <name type="scientific">Chryseobacterium taklimakanense</name>
    <dbReference type="NCBI Taxonomy" id="536441"/>
    <lineage>
        <taxon>Bacteria</taxon>
        <taxon>Pseudomonadati</taxon>
        <taxon>Bacteroidota</taxon>
        <taxon>Flavobacteriia</taxon>
        <taxon>Flavobacteriales</taxon>
        <taxon>Weeksellaceae</taxon>
        <taxon>Chryseobacterium group</taxon>
        <taxon>Chryseobacterium</taxon>
    </lineage>
</organism>
<dbReference type="AlphaFoldDB" id="A0A3G8WGM0"/>
<dbReference type="Gene3D" id="2.60.120.10">
    <property type="entry name" value="Jelly Rolls"/>
    <property type="match status" value="1"/>
</dbReference>
<name>A0A3G8WGM0_9FLAO</name>
<dbReference type="RefSeq" id="WP_124784534.1">
    <property type="nucleotide sequence ID" value="NZ_CP034171.1"/>
</dbReference>
<dbReference type="Pfam" id="PF01050">
    <property type="entry name" value="MannoseP_isomer"/>
    <property type="match status" value="1"/>
</dbReference>
<dbReference type="Proteomes" id="UP000282297">
    <property type="component" value="Chromosome"/>
</dbReference>
<dbReference type="GO" id="GO:0005976">
    <property type="term" value="P:polysaccharide metabolic process"/>
    <property type="evidence" value="ECO:0007669"/>
    <property type="project" value="InterPro"/>
</dbReference>
<gene>
    <name evidence="2" type="ORF">EIH08_06000</name>
</gene>
<sequence length="113" mass="13049">MEHDVRPWGEYWVLEDADTHKVKRIKVNPGGRLSLQYHHKRGEVWTIVSGVGTITINDSIKDYKAGEVAEIPQGAHHRIENKTNEPVVFIEVQYGTYFGEDDIVRIEDDYNRA</sequence>